<accession>A0AAF0V479</accession>
<evidence type="ECO:0000256" key="4">
    <source>
        <dbReference type="ARBA" id="ARBA00022618"/>
    </source>
</evidence>
<sequence>MEKTKEEIAGTRQTNLKTAFELGIHTLLTSCSKEGFCKAFPNFAPAEVERLHRLFIQVITSLHEDIEDEFESLCVETQHTQINVIEEKRHYVHISAVVRLIYFIRKNALVNTISFDVKLNWKAYAGSTLNMVEQLVEEQNLDPLFPEKSNVEEVRHYLSEAKQNEINYLTTMLETAEEQKRSITSRLEILKKERHDFSDAAATDIVNKIRTGNQKYNTNNNIGFNS</sequence>
<evidence type="ECO:0000313" key="12">
    <source>
        <dbReference type="Proteomes" id="UP001234989"/>
    </source>
</evidence>
<evidence type="ECO:0000256" key="5">
    <source>
        <dbReference type="ARBA" id="ARBA00022776"/>
    </source>
</evidence>
<keyword evidence="12" id="KW-1185">Reference proteome</keyword>
<dbReference type="Proteomes" id="UP001234989">
    <property type="component" value="Chromosome 12"/>
</dbReference>
<keyword evidence="3" id="KW-0158">Chromosome</keyword>
<proteinExistence type="predicted"/>
<dbReference type="PANTHER" id="PTHR15459:SF3">
    <property type="entry name" value="POLYAMINE-MODULATED FACTOR 1"/>
    <property type="match status" value="1"/>
</dbReference>
<evidence type="ECO:0000256" key="6">
    <source>
        <dbReference type="ARBA" id="ARBA00022838"/>
    </source>
</evidence>
<keyword evidence="8" id="KW-0131">Cell cycle</keyword>
<dbReference type="PANTHER" id="PTHR15459">
    <property type="entry name" value="POLYAMINE-MODULATED FACTOR 1"/>
    <property type="match status" value="1"/>
</dbReference>
<evidence type="ECO:0000256" key="2">
    <source>
        <dbReference type="ARBA" id="ARBA00004629"/>
    </source>
</evidence>
<evidence type="ECO:0000256" key="10">
    <source>
        <dbReference type="SAM" id="Coils"/>
    </source>
</evidence>
<dbReference type="GO" id="GO:0007059">
    <property type="term" value="P:chromosome segregation"/>
    <property type="evidence" value="ECO:0007669"/>
    <property type="project" value="TreeGrafter"/>
</dbReference>
<evidence type="ECO:0000256" key="9">
    <source>
        <dbReference type="ARBA" id="ARBA00023328"/>
    </source>
</evidence>
<evidence type="ECO:0000256" key="1">
    <source>
        <dbReference type="ARBA" id="ARBA00004123"/>
    </source>
</evidence>
<keyword evidence="6" id="KW-0995">Kinetochore</keyword>
<comment type="subcellular location">
    <subcellularLocation>
        <location evidence="2">Chromosome</location>
        <location evidence="2">Centromere</location>
        <location evidence="2">Kinetochore</location>
    </subcellularLocation>
    <subcellularLocation>
        <location evidence="1">Nucleus</location>
    </subcellularLocation>
</comment>
<name>A0AAF0V479_SOLVR</name>
<dbReference type="InterPro" id="IPR007128">
    <property type="entry name" value="PMF1/Nnf1"/>
</dbReference>
<keyword evidence="7" id="KW-0539">Nucleus</keyword>
<evidence type="ECO:0000313" key="11">
    <source>
        <dbReference type="EMBL" id="WMV56879.1"/>
    </source>
</evidence>
<reference evidence="11" key="1">
    <citation type="submission" date="2023-08" db="EMBL/GenBank/DDBJ databases">
        <title>A de novo genome assembly of Solanum verrucosum Schlechtendal, a Mexican diploid species geographically isolated from the other diploid A-genome species in potato relatives.</title>
        <authorList>
            <person name="Hosaka K."/>
        </authorList>
    </citation>
    <scope>NUCLEOTIDE SEQUENCE</scope>
    <source>
        <tissue evidence="11">Young leaves</tissue>
    </source>
</reference>
<feature type="coiled-coil region" evidence="10">
    <location>
        <begin position="159"/>
        <end position="193"/>
    </location>
</feature>
<evidence type="ECO:0000256" key="8">
    <source>
        <dbReference type="ARBA" id="ARBA00023306"/>
    </source>
</evidence>
<protein>
    <submittedName>
        <fullName evidence="11">Uncharacterized protein</fullName>
    </submittedName>
</protein>
<keyword evidence="10" id="KW-0175">Coiled coil</keyword>
<dbReference type="GO" id="GO:0051301">
    <property type="term" value="P:cell division"/>
    <property type="evidence" value="ECO:0007669"/>
    <property type="project" value="UniProtKB-KW"/>
</dbReference>
<keyword evidence="5" id="KW-0498">Mitosis</keyword>
<gene>
    <name evidence="11" type="ORF">MTR67_050264</name>
</gene>
<dbReference type="GO" id="GO:0000444">
    <property type="term" value="C:MIS12/MIND type complex"/>
    <property type="evidence" value="ECO:0007669"/>
    <property type="project" value="InterPro"/>
</dbReference>
<evidence type="ECO:0000256" key="3">
    <source>
        <dbReference type="ARBA" id="ARBA00022454"/>
    </source>
</evidence>
<dbReference type="GO" id="GO:0005634">
    <property type="term" value="C:nucleus"/>
    <property type="evidence" value="ECO:0007669"/>
    <property type="project" value="UniProtKB-SubCell"/>
</dbReference>
<dbReference type="AlphaFoldDB" id="A0AAF0V479"/>
<keyword evidence="4" id="KW-0132">Cell division</keyword>
<keyword evidence="9" id="KW-0137">Centromere</keyword>
<organism evidence="11 12">
    <name type="scientific">Solanum verrucosum</name>
    <dbReference type="NCBI Taxonomy" id="315347"/>
    <lineage>
        <taxon>Eukaryota</taxon>
        <taxon>Viridiplantae</taxon>
        <taxon>Streptophyta</taxon>
        <taxon>Embryophyta</taxon>
        <taxon>Tracheophyta</taxon>
        <taxon>Spermatophyta</taxon>
        <taxon>Magnoliopsida</taxon>
        <taxon>eudicotyledons</taxon>
        <taxon>Gunneridae</taxon>
        <taxon>Pentapetalae</taxon>
        <taxon>asterids</taxon>
        <taxon>lamiids</taxon>
        <taxon>Solanales</taxon>
        <taxon>Solanaceae</taxon>
        <taxon>Solanoideae</taxon>
        <taxon>Solaneae</taxon>
        <taxon>Solanum</taxon>
    </lineage>
</organism>
<evidence type="ECO:0000256" key="7">
    <source>
        <dbReference type="ARBA" id="ARBA00023242"/>
    </source>
</evidence>
<dbReference type="EMBL" id="CP133623">
    <property type="protein sequence ID" value="WMV56879.1"/>
    <property type="molecule type" value="Genomic_DNA"/>
</dbReference>